<evidence type="ECO:0000313" key="2">
    <source>
        <dbReference type="EMBL" id="CAA7053540.1"/>
    </source>
</evidence>
<dbReference type="PROSITE" id="PS51746">
    <property type="entry name" value="PPM_2"/>
    <property type="match status" value="1"/>
</dbReference>
<dbReference type="PANTHER" id="PTHR47992">
    <property type="entry name" value="PROTEIN PHOSPHATASE"/>
    <property type="match status" value="1"/>
</dbReference>
<keyword evidence="3" id="KW-1185">Reference proteome</keyword>
<dbReference type="Pfam" id="PF00481">
    <property type="entry name" value="PP2C"/>
    <property type="match status" value="2"/>
</dbReference>
<dbReference type="SUPFAM" id="SSF81606">
    <property type="entry name" value="PP2C-like"/>
    <property type="match status" value="1"/>
</dbReference>
<name>A0A6D2K9D3_9BRAS</name>
<dbReference type="SMART" id="SM00332">
    <property type="entry name" value="PP2Cc"/>
    <property type="match status" value="1"/>
</dbReference>
<gene>
    <name evidence="2" type="ORF">MERR_LOCUS40776</name>
</gene>
<dbReference type="Proteomes" id="UP000467841">
    <property type="component" value="Unassembled WGS sequence"/>
</dbReference>
<dbReference type="InterPro" id="IPR015655">
    <property type="entry name" value="PP2C"/>
</dbReference>
<dbReference type="AlphaFoldDB" id="A0A6D2K9D3"/>
<dbReference type="InterPro" id="IPR036457">
    <property type="entry name" value="PPM-type-like_dom_sf"/>
</dbReference>
<organism evidence="2 3">
    <name type="scientific">Microthlaspi erraticum</name>
    <dbReference type="NCBI Taxonomy" id="1685480"/>
    <lineage>
        <taxon>Eukaryota</taxon>
        <taxon>Viridiplantae</taxon>
        <taxon>Streptophyta</taxon>
        <taxon>Embryophyta</taxon>
        <taxon>Tracheophyta</taxon>
        <taxon>Spermatophyta</taxon>
        <taxon>Magnoliopsida</taxon>
        <taxon>eudicotyledons</taxon>
        <taxon>Gunneridae</taxon>
        <taxon>Pentapetalae</taxon>
        <taxon>rosids</taxon>
        <taxon>malvids</taxon>
        <taxon>Brassicales</taxon>
        <taxon>Brassicaceae</taxon>
        <taxon>Coluteocarpeae</taxon>
        <taxon>Microthlaspi</taxon>
    </lineage>
</organism>
<dbReference type="CDD" id="cd00143">
    <property type="entry name" value="PP2Cc"/>
    <property type="match status" value="1"/>
</dbReference>
<feature type="domain" description="PPM-type phosphatase" evidence="1">
    <location>
        <begin position="54"/>
        <end position="324"/>
    </location>
</feature>
<dbReference type="OrthoDB" id="10264738at2759"/>
<proteinExistence type="predicted"/>
<protein>
    <recommendedName>
        <fullName evidence="1">PPM-type phosphatase domain-containing protein</fullName>
    </recommendedName>
</protein>
<reference evidence="2" key="1">
    <citation type="submission" date="2020-01" db="EMBL/GenBank/DDBJ databases">
        <authorList>
            <person name="Mishra B."/>
        </authorList>
    </citation>
    <scope>NUCLEOTIDE SEQUENCE [LARGE SCALE GENOMIC DNA]</scope>
</reference>
<sequence length="328" mass="37420">MEKPPLPFTKRLALKRNIPPPPPLNLRNLPVEIQPENDLRFKNLFHELCFGDNSFCVVSRQGKRNYRYVCFSGSSNKSFFGVYEGLERVNAVEFVAEDFHKNVFEMMKNCEEKEEKEEKEDEAFRAAYLKTESDFLEKGLKSGACCVTVLIQNQEMIVSNMGDCRAVLCREGGVFEALPSDHKAGRDQVIGEHKTRIFKLEEDMEFLVLASAGIWDVVSNQEAVDTVVNVLAQDHRESEDEALIQMLDNLMPCRKLQRVWLVKQQKELLPVESPIRAKPTMYTRSDGESPTSKQKKIKAACKELVNLAVSRGSKDDITVVIVDLKHYN</sequence>
<accession>A0A6D2K9D3</accession>
<dbReference type="InterPro" id="IPR001932">
    <property type="entry name" value="PPM-type_phosphatase-like_dom"/>
</dbReference>
<dbReference type="GO" id="GO:0004722">
    <property type="term" value="F:protein serine/threonine phosphatase activity"/>
    <property type="evidence" value="ECO:0007669"/>
    <property type="project" value="InterPro"/>
</dbReference>
<dbReference type="EMBL" id="CACVBM020001540">
    <property type="protein sequence ID" value="CAA7053540.1"/>
    <property type="molecule type" value="Genomic_DNA"/>
</dbReference>
<evidence type="ECO:0000313" key="3">
    <source>
        <dbReference type="Proteomes" id="UP000467841"/>
    </source>
</evidence>
<evidence type="ECO:0000259" key="1">
    <source>
        <dbReference type="PROSITE" id="PS51746"/>
    </source>
</evidence>
<comment type="caution">
    <text evidence="2">The sequence shown here is derived from an EMBL/GenBank/DDBJ whole genome shotgun (WGS) entry which is preliminary data.</text>
</comment>
<dbReference type="Gene3D" id="3.60.40.10">
    <property type="entry name" value="PPM-type phosphatase domain"/>
    <property type="match status" value="2"/>
</dbReference>